<accession>A0A0J6FS06</accession>
<dbReference type="Proteomes" id="UP000054567">
    <property type="component" value="Unassembled WGS sequence"/>
</dbReference>
<name>A0A0J6FS06_COCPO</name>
<dbReference type="VEuPathDB" id="FungiDB:CPAG_08513"/>
<reference evidence="1 2" key="1">
    <citation type="submission" date="2007-06" db="EMBL/GenBank/DDBJ databases">
        <title>The Genome Sequence of Coccidioides posadasii RMSCC_3488.</title>
        <authorList>
            <consortium name="Coccidioides Genome Resources Consortium"/>
            <consortium name="The Broad Institute Genome Sequencing Platform"/>
            <person name="Henn M.R."/>
            <person name="Sykes S."/>
            <person name="Young S."/>
            <person name="Jaffe D."/>
            <person name="Berlin A."/>
            <person name="Alvarez P."/>
            <person name="Butler J."/>
            <person name="Gnerre S."/>
            <person name="Grabherr M."/>
            <person name="Mauceli E."/>
            <person name="Brockman W."/>
            <person name="Kodira C."/>
            <person name="Alvarado L."/>
            <person name="Zeng Q."/>
            <person name="Crawford M."/>
            <person name="Antoine C."/>
            <person name="Devon K."/>
            <person name="Galgiani J."/>
            <person name="Orsborn K."/>
            <person name="Lewis M.L."/>
            <person name="Nusbaum C."/>
            <person name="Galagan J."/>
            <person name="Birren B."/>
        </authorList>
    </citation>
    <scope>NUCLEOTIDE SEQUENCE [LARGE SCALE GENOMIC DNA]</scope>
    <source>
        <strain evidence="1 2">RMSCC 3488</strain>
    </source>
</reference>
<gene>
    <name evidence="1" type="ORF">CPAG_08513</name>
</gene>
<protein>
    <submittedName>
        <fullName evidence="1">Uncharacterized protein</fullName>
    </submittedName>
</protein>
<reference evidence="2" key="2">
    <citation type="journal article" date="2009" name="Genome Res.">
        <title>Comparative genomic analyses of the human fungal pathogens Coccidioides and their relatives.</title>
        <authorList>
            <person name="Sharpton T.J."/>
            <person name="Stajich J.E."/>
            <person name="Rounsley S.D."/>
            <person name="Gardner M.J."/>
            <person name="Wortman J.R."/>
            <person name="Jordar V.S."/>
            <person name="Maiti R."/>
            <person name="Kodira C.D."/>
            <person name="Neafsey D.E."/>
            <person name="Zeng Q."/>
            <person name="Hung C.-Y."/>
            <person name="McMahan C."/>
            <person name="Muszewska A."/>
            <person name="Grynberg M."/>
            <person name="Mandel M.A."/>
            <person name="Kellner E.M."/>
            <person name="Barker B.M."/>
            <person name="Galgiani J.N."/>
            <person name="Orbach M.J."/>
            <person name="Kirkland T.N."/>
            <person name="Cole G.T."/>
            <person name="Henn M.R."/>
            <person name="Birren B.W."/>
            <person name="Taylor J.W."/>
        </authorList>
    </citation>
    <scope>NUCLEOTIDE SEQUENCE [LARGE SCALE GENOMIC DNA]</scope>
    <source>
        <strain evidence="2">RMSCC 3488</strain>
    </source>
</reference>
<organism evidence="1 2">
    <name type="scientific">Coccidioides posadasii RMSCC 3488</name>
    <dbReference type="NCBI Taxonomy" id="454284"/>
    <lineage>
        <taxon>Eukaryota</taxon>
        <taxon>Fungi</taxon>
        <taxon>Dikarya</taxon>
        <taxon>Ascomycota</taxon>
        <taxon>Pezizomycotina</taxon>
        <taxon>Eurotiomycetes</taxon>
        <taxon>Eurotiomycetidae</taxon>
        <taxon>Onygenales</taxon>
        <taxon>Onygenaceae</taxon>
        <taxon>Coccidioides</taxon>
    </lineage>
</organism>
<dbReference type="AlphaFoldDB" id="A0A0J6FS06"/>
<dbReference type="EMBL" id="DS268113">
    <property type="protein sequence ID" value="KMM72215.1"/>
    <property type="molecule type" value="Genomic_DNA"/>
</dbReference>
<evidence type="ECO:0000313" key="2">
    <source>
        <dbReference type="Proteomes" id="UP000054567"/>
    </source>
</evidence>
<sequence>MWEAGLRGSRSPPPPLCGGIVWAFGNCSSPSSSTSLRPFSASSSWFLHPLPAVVVPQASASNVVVMVPPARAGWRGVVVLQGAWDHPATPPHRGDRQWWSQATFTPLPPAAFFAGASRANLVVLPGLPPFVHL</sequence>
<reference evidence="2" key="3">
    <citation type="journal article" date="2010" name="Genome Res.">
        <title>Population genomic sequencing of Coccidioides fungi reveals recent hybridization and transposon control.</title>
        <authorList>
            <person name="Neafsey D.E."/>
            <person name="Barker B.M."/>
            <person name="Sharpton T.J."/>
            <person name="Stajich J.E."/>
            <person name="Park D.J."/>
            <person name="Whiston E."/>
            <person name="Hung C.-Y."/>
            <person name="McMahan C."/>
            <person name="White J."/>
            <person name="Sykes S."/>
            <person name="Heiman D."/>
            <person name="Young S."/>
            <person name="Zeng Q."/>
            <person name="Abouelleil A."/>
            <person name="Aftuck L."/>
            <person name="Bessette D."/>
            <person name="Brown A."/>
            <person name="FitzGerald M."/>
            <person name="Lui A."/>
            <person name="Macdonald J.P."/>
            <person name="Priest M."/>
            <person name="Orbach M.J."/>
            <person name="Galgiani J.N."/>
            <person name="Kirkland T.N."/>
            <person name="Cole G.T."/>
            <person name="Birren B.W."/>
            <person name="Henn M.R."/>
            <person name="Taylor J.W."/>
            <person name="Rounsley S.D."/>
        </authorList>
    </citation>
    <scope>NUCLEOTIDE SEQUENCE [LARGE SCALE GENOMIC DNA]</scope>
    <source>
        <strain evidence="2">RMSCC 3488</strain>
    </source>
</reference>
<proteinExistence type="predicted"/>
<evidence type="ECO:0000313" key="1">
    <source>
        <dbReference type="EMBL" id="KMM72215.1"/>
    </source>
</evidence>